<evidence type="ECO:0000313" key="2">
    <source>
        <dbReference type="Proteomes" id="UP000663880"/>
    </source>
</evidence>
<dbReference type="AlphaFoldDB" id="A0A821T944"/>
<gene>
    <name evidence="1" type="ORF">PMACD_LOCUS8478</name>
</gene>
<name>A0A821T944_9NEOP</name>
<dbReference type="EMBL" id="CAJOBZ010000022">
    <property type="protein sequence ID" value="CAF4867734.1"/>
    <property type="molecule type" value="Genomic_DNA"/>
</dbReference>
<comment type="caution">
    <text evidence="1">The sequence shown here is derived from an EMBL/GenBank/DDBJ whole genome shotgun (WGS) entry which is preliminary data.</text>
</comment>
<evidence type="ECO:0000313" key="1">
    <source>
        <dbReference type="EMBL" id="CAF4867734.1"/>
    </source>
</evidence>
<protein>
    <submittedName>
        <fullName evidence="1">Uncharacterized protein</fullName>
    </submittedName>
</protein>
<keyword evidence="2" id="KW-1185">Reference proteome</keyword>
<dbReference type="Proteomes" id="UP000663880">
    <property type="component" value="Unassembled WGS sequence"/>
</dbReference>
<accession>A0A821T944</accession>
<sequence>MTLNKTKPLSTLYTRRHERHNVGARRCASFTSCGCGLRLALLPLPRFLSIFGARVKGHEEARREYKKTLLSRSLTDHFVENYFTVWTRAEWSNELCMAFINFYQMEPII</sequence>
<proteinExistence type="predicted"/>
<reference evidence="1" key="1">
    <citation type="submission" date="2021-02" db="EMBL/GenBank/DDBJ databases">
        <authorList>
            <person name="Steward A R."/>
        </authorList>
    </citation>
    <scope>NUCLEOTIDE SEQUENCE</scope>
</reference>
<organism evidence="1 2">
    <name type="scientific">Pieris macdunnoughi</name>
    <dbReference type="NCBI Taxonomy" id="345717"/>
    <lineage>
        <taxon>Eukaryota</taxon>
        <taxon>Metazoa</taxon>
        <taxon>Ecdysozoa</taxon>
        <taxon>Arthropoda</taxon>
        <taxon>Hexapoda</taxon>
        <taxon>Insecta</taxon>
        <taxon>Pterygota</taxon>
        <taxon>Neoptera</taxon>
        <taxon>Endopterygota</taxon>
        <taxon>Lepidoptera</taxon>
        <taxon>Glossata</taxon>
        <taxon>Ditrysia</taxon>
        <taxon>Papilionoidea</taxon>
        <taxon>Pieridae</taxon>
        <taxon>Pierinae</taxon>
        <taxon>Pieris</taxon>
    </lineage>
</organism>